<keyword evidence="2" id="KW-1277">Toxin-antitoxin system</keyword>
<sequence length="103" mass="11536">MIVQRGDVIWLSMDPTVGREQAKHRPHLVLSNARQHRAMRLAIVVPLTGTDRPWPTRVEVEPGSYAICEQPRTVSLERVTRHDPTGHDTTAVAAILQTLIDPT</sequence>
<name>A0ABP8WXA6_9MICO</name>
<protein>
    <submittedName>
        <fullName evidence="3">Type II toxin-antitoxin system PemK/MazF family toxin</fullName>
    </submittedName>
</protein>
<dbReference type="Proteomes" id="UP001500843">
    <property type="component" value="Unassembled WGS sequence"/>
</dbReference>
<comment type="caution">
    <text evidence="3">The sequence shown here is derived from an EMBL/GenBank/DDBJ whole genome shotgun (WGS) entry which is preliminary data.</text>
</comment>
<dbReference type="SUPFAM" id="SSF50118">
    <property type="entry name" value="Cell growth inhibitor/plasmid maintenance toxic component"/>
    <property type="match status" value="1"/>
</dbReference>
<keyword evidence="4" id="KW-1185">Reference proteome</keyword>
<organism evidence="3 4">
    <name type="scientific">Promicromonospora umidemergens</name>
    <dbReference type="NCBI Taxonomy" id="629679"/>
    <lineage>
        <taxon>Bacteria</taxon>
        <taxon>Bacillati</taxon>
        <taxon>Actinomycetota</taxon>
        <taxon>Actinomycetes</taxon>
        <taxon>Micrococcales</taxon>
        <taxon>Promicromonosporaceae</taxon>
        <taxon>Promicromonospora</taxon>
    </lineage>
</organism>
<dbReference type="PANTHER" id="PTHR33988:SF1">
    <property type="entry name" value="ENDORIBONUCLEASE MAZF7-RELATED"/>
    <property type="match status" value="1"/>
</dbReference>
<evidence type="ECO:0000313" key="3">
    <source>
        <dbReference type="EMBL" id="GAA4695630.1"/>
    </source>
</evidence>
<evidence type="ECO:0000313" key="4">
    <source>
        <dbReference type="Proteomes" id="UP001500843"/>
    </source>
</evidence>
<evidence type="ECO:0000256" key="1">
    <source>
        <dbReference type="ARBA" id="ARBA00007521"/>
    </source>
</evidence>
<proteinExistence type="inferred from homology"/>
<accession>A0ABP8WXA6</accession>
<gene>
    <name evidence="3" type="ORF">GCM10023198_14450</name>
</gene>
<dbReference type="InterPro" id="IPR011067">
    <property type="entry name" value="Plasmid_toxin/cell-grow_inhib"/>
</dbReference>
<dbReference type="EMBL" id="BAABHM010000007">
    <property type="protein sequence ID" value="GAA4695630.1"/>
    <property type="molecule type" value="Genomic_DNA"/>
</dbReference>
<dbReference type="Pfam" id="PF02452">
    <property type="entry name" value="PemK_toxin"/>
    <property type="match status" value="1"/>
</dbReference>
<reference evidence="4" key="1">
    <citation type="journal article" date="2019" name="Int. J. Syst. Evol. Microbiol.">
        <title>The Global Catalogue of Microorganisms (GCM) 10K type strain sequencing project: providing services to taxonomists for standard genome sequencing and annotation.</title>
        <authorList>
            <consortium name="The Broad Institute Genomics Platform"/>
            <consortium name="The Broad Institute Genome Sequencing Center for Infectious Disease"/>
            <person name="Wu L."/>
            <person name="Ma J."/>
        </authorList>
    </citation>
    <scope>NUCLEOTIDE SEQUENCE [LARGE SCALE GENOMIC DNA]</scope>
    <source>
        <strain evidence="4">JCM 17975</strain>
    </source>
</reference>
<evidence type="ECO:0000256" key="2">
    <source>
        <dbReference type="ARBA" id="ARBA00022649"/>
    </source>
</evidence>
<dbReference type="PANTHER" id="PTHR33988">
    <property type="entry name" value="ENDORIBONUCLEASE MAZF-RELATED"/>
    <property type="match status" value="1"/>
</dbReference>
<dbReference type="InterPro" id="IPR003477">
    <property type="entry name" value="PemK-like"/>
</dbReference>
<comment type="similarity">
    <text evidence="1">Belongs to the PemK/MazF family.</text>
</comment>
<dbReference type="RefSeq" id="WP_253870856.1">
    <property type="nucleotide sequence ID" value="NZ_BAABHM010000007.1"/>
</dbReference>
<dbReference type="Gene3D" id="2.30.30.110">
    <property type="match status" value="1"/>
</dbReference>